<dbReference type="GO" id="GO:0016616">
    <property type="term" value="F:oxidoreductase activity, acting on the CH-OH group of donors, NAD or NADP as acceptor"/>
    <property type="evidence" value="ECO:0007669"/>
    <property type="project" value="InterPro"/>
</dbReference>
<dbReference type="EMBL" id="QGKY02001250">
    <property type="protein sequence ID" value="KAF2561912.1"/>
    <property type="molecule type" value="Genomic_DNA"/>
</dbReference>
<name>A0A8S9HYL8_BRACR</name>
<organism evidence="1">
    <name type="scientific">Brassica cretica</name>
    <name type="common">Mustard</name>
    <dbReference type="NCBI Taxonomy" id="69181"/>
    <lineage>
        <taxon>Eukaryota</taxon>
        <taxon>Viridiplantae</taxon>
        <taxon>Streptophyta</taxon>
        <taxon>Embryophyta</taxon>
        <taxon>Tracheophyta</taxon>
        <taxon>Spermatophyta</taxon>
        <taxon>Magnoliopsida</taxon>
        <taxon>eudicotyledons</taxon>
        <taxon>Gunneridae</taxon>
        <taxon>Pentapetalae</taxon>
        <taxon>rosids</taxon>
        <taxon>malvids</taxon>
        <taxon>Brassicales</taxon>
        <taxon>Brassicaceae</taxon>
        <taxon>Brassiceae</taxon>
        <taxon>Brassica</taxon>
    </lineage>
</organism>
<sequence>MEIETSLSLYSQVRSHLLAPLVATRRDEPPRTLLYVVFIGKLRDTDNETPTIIITHSHIHNQSIARSVRFFVAMGIGNKLRVSFLSCIRMLHRRILYSPLVPLVQQVTDMKRLQEQARDGLSDANALTKCAEDRGGMMSMGYNYPAEQVDMIVVNRSQILGLGYLGIHGMVL</sequence>
<gene>
    <name evidence="1" type="ORF">F2Q70_00015796</name>
</gene>
<dbReference type="InterPro" id="IPR037062">
    <property type="entry name" value="Malic_N_dom_sf"/>
</dbReference>
<evidence type="ECO:0000313" key="1">
    <source>
        <dbReference type="EMBL" id="KAF2561912.1"/>
    </source>
</evidence>
<protein>
    <submittedName>
        <fullName evidence="1">Uncharacterized protein</fullName>
    </submittedName>
</protein>
<reference evidence="1" key="1">
    <citation type="submission" date="2019-12" db="EMBL/GenBank/DDBJ databases">
        <title>Genome sequencing and annotation of Brassica cretica.</title>
        <authorList>
            <person name="Studholme D.J."/>
            <person name="Sarris P.F."/>
        </authorList>
    </citation>
    <scope>NUCLEOTIDE SEQUENCE</scope>
    <source>
        <strain evidence="1">PFS-102/07</strain>
        <tissue evidence="1">Leaf</tissue>
    </source>
</reference>
<dbReference type="Gene3D" id="3.40.50.10380">
    <property type="entry name" value="Malic enzyme, N-terminal domain"/>
    <property type="match status" value="1"/>
</dbReference>
<proteinExistence type="predicted"/>
<comment type="caution">
    <text evidence="1">The sequence shown here is derived from an EMBL/GenBank/DDBJ whole genome shotgun (WGS) entry which is preliminary data.</text>
</comment>
<accession>A0A8S9HYL8</accession>
<dbReference type="AlphaFoldDB" id="A0A8S9HYL8"/>
<dbReference type="GO" id="GO:0004470">
    <property type="term" value="F:malic enzyme activity"/>
    <property type="evidence" value="ECO:0007669"/>
    <property type="project" value="InterPro"/>
</dbReference>